<evidence type="ECO:0000313" key="16">
    <source>
        <dbReference type="Proteomes" id="UP000614601"/>
    </source>
</evidence>
<dbReference type="EMBL" id="CAJFCW020000006">
    <property type="protein sequence ID" value="CAG9128245.1"/>
    <property type="molecule type" value="Genomic_DNA"/>
</dbReference>
<dbReference type="InterPro" id="IPR049636">
    <property type="entry name" value="HNF4-like_DBD"/>
</dbReference>
<dbReference type="AlphaFoldDB" id="A0A811LMU5"/>
<dbReference type="Gene3D" id="1.10.565.10">
    <property type="entry name" value="Retinoid X Receptor"/>
    <property type="match status" value="1"/>
</dbReference>
<dbReference type="GO" id="GO:0000978">
    <property type="term" value="F:RNA polymerase II cis-regulatory region sequence-specific DNA binding"/>
    <property type="evidence" value="ECO:0007669"/>
    <property type="project" value="InterPro"/>
</dbReference>
<dbReference type="PRINTS" id="PR00545">
    <property type="entry name" value="RETINOIDXR"/>
</dbReference>
<dbReference type="OrthoDB" id="5771769at2759"/>
<dbReference type="Pfam" id="PF00105">
    <property type="entry name" value="zf-C4"/>
    <property type="match status" value="1"/>
</dbReference>
<dbReference type="EMBL" id="CAJFDH010000006">
    <property type="protein sequence ID" value="CAD5230977.1"/>
    <property type="molecule type" value="Genomic_DNA"/>
</dbReference>
<keyword evidence="16" id="KW-1185">Reference proteome</keyword>
<dbReference type="Pfam" id="PF00104">
    <property type="entry name" value="Hormone_recep"/>
    <property type="match status" value="1"/>
</dbReference>
<evidence type="ECO:0000256" key="4">
    <source>
        <dbReference type="ARBA" id="ARBA00022771"/>
    </source>
</evidence>
<dbReference type="SUPFAM" id="SSF48508">
    <property type="entry name" value="Nuclear receptor ligand-binding domain"/>
    <property type="match status" value="1"/>
</dbReference>
<organism evidence="15 16">
    <name type="scientific">Bursaphelenchus okinawaensis</name>
    <dbReference type="NCBI Taxonomy" id="465554"/>
    <lineage>
        <taxon>Eukaryota</taxon>
        <taxon>Metazoa</taxon>
        <taxon>Ecdysozoa</taxon>
        <taxon>Nematoda</taxon>
        <taxon>Chromadorea</taxon>
        <taxon>Rhabditida</taxon>
        <taxon>Tylenchina</taxon>
        <taxon>Tylenchomorpha</taxon>
        <taxon>Aphelenchoidea</taxon>
        <taxon>Aphelenchoididae</taxon>
        <taxon>Bursaphelenchus</taxon>
    </lineage>
</organism>
<evidence type="ECO:0000256" key="9">
    <source>
        <dbReference type="ARBA" id="ARBA00023170"/>
    </source>
</evidence>
<evidence type="ECO:0000256" key="2">
    <source>
        <dbReference type="ARBA" id="ARBA00005993"/>
    </source>
</evidence>
<evidence type="ECO:0000256" key="5">
    <source>
        <dbReference type="ARBA" id="ARBA00022833"/>
    </source>
</evidence>
<proteinExistence type="inferred from homology"/>
<evidence type="ECO:0000313" key="15">
    <source>
        <dbReference type="EMBL" id="CAD5230977.1"/>
    </source>
</evidence>
<comment type="similarity">
    <text evidence="2 11">Belongs to the nuclear hormone receptor family.</text>
</comment>
<comment type="caution">
    <text evidence="15">The sequence shown here is derived from an EMBL/GenBank/DDBJ whole genome shotgun (WGS) entry which is preliminary data.</text>
</comment>
<dbReference type="SMART" id="SM00399">
    <property type="entry name" value="ZnF_C4"/>
    <property type="match status" value="1"/>
</dbReference>
<evidence type="ECO:0000256" key="8">
    <source>
        <dbReference type="ARBA" id="ARBA00023163"/>
    </source>
</evidence>
<feature type="region of interest" description="Disordered" evidence="12">
    <location>
        <begin position="99"/>
        <end position="130"/>
    </location>
</feature>
<dbReference type="CDD" id="cd06960">
    <property type="entry name" value="NR_DBD_HNF4A"/>
    <property type="match status" value="1"/>
</dbReference>
<keyword evidence="6 11" id="KW-0805">Transcription regulation</keyword>
<evidence type="ECO:0008006" key="17">
    <source>
        <dbReference type="Google" id="ProtNLM"/>
    </source>
</evidence>
<dbReference type="InterPro" id="IPR035500">
    <property type="entry name" value="NHR-like_dom_sf"/>
</dbReference>
<evidence type="ECO:0000256" key="12">
    <source>
        <dbReference type="SAM" id="MobiDB-lite"/>
    </source>
</evidence>
<dbReference type="PROSITE" id="PS51843">
    <property type="entry name" value="NR_LBD"/>
    <property type="match status" value="1"/>
</dbReference>
<name>A0A811LMU5_9BILA</name>
<dbReference type="Gene3D" id="3.30.50.10">
    <property type="entry name" value="Erythroid Transcription Factor GATA-1, subunit A"/>
    <property type="match status" value="1"/>
</dbReference>
<keyword evidence="8 11" id="KW-0804">Transcription</keyword>
<dbReference type="PROSITE" id="PS00031">
    <property type="entry name" value="NUCLEAR_REC_DBD_1"/>
    <property type="match status" value="1"/>
</dbReference>
<dbReference type="SUPFAM" id="SSF57716">
    <property type="entry name" value="Glucocorticoid receptor-like (DNA-binding domain)"/>
    <property type="match status" value="1"/>
</dbReference>
<evidence type="ECO:0000256" key="10">
    <source>
        <dbReference type="ARBA" id="ARBA00023242"/>
    </source>
</evidence>
<evidence type="ECO:0000259" key="13">
    <source>
        <dbReference type="PROSITE" id="PS51030"/>
    </source>
</evidence>
<dbReference type="PRINTS" id="PR00047">
    <property type="entry name" value="STROIDFINGER"/>
</dbReference>
<feature type="domain" description="Nuclear receptor" evidence="13">
    <location>
        <begin position="22"/>
        <end position="97"/>
    </location>
</feature>
<dbReference type="InterPro" id="IPR000003">
    <property type="entry name" value="Retinoid-X_rcpt/HNF4"/>
</dbReference>
<keyword evidence="9 11" id="KW-0675">Receptor</keyword>
<dbReference type="PROSITE" id="PS51030">
    <property type="entry name" value="NUCLEAR_REC_DBD_2"/>
    <property type="match status" value="1"/>
</dbReference>
<feature type="domain" description="NR LBD" evidence="14">
    <location>
        <begin position="163"/>
        <end position="410"/>
    </location>
</feature>
<dbReference type="Proteomes" id="UP000783686">
    <property type="component" value="Unassembled WGS sequence"/>
</dbReference>
<gene>
    <name evidence="15" type="ORF">BOKJ2_LOCUS14411</name>
</gene>
<evidence type="ECO:0000256" key="1">
    <source>
        <dbReference type="ARBA" id="ARBA00004123"/>
    </source>
</evidence>
<evidence type="ECO:0000259" key="14">
    <source>
        <dbReference type="PROSITE" id="PS51843"/>
    </source>
</evidence>
<feature type="region of interest" description="Disordered" evidence="12">
    <location>
        <begin position="413"/>
        <end position="453"/>
    </location>
</feature>
<comment type="subcellular location">
    <subcellularLocation>
        <location evidence="1 11">Nucleus</location>
    </subcellularLocation>
</comment>
<dbReference type="GO" id="GO:0003707">
    <property type="term" value="F:nuclear steroid receptor activity"/>
    <property type="evidence" value="ECO:0007669"/>
    <property type="project" value="InterPro"/>
</dbReference>
<protein>
    <recommendedName>
        <fullName evidence="17">Nuclear receptor</fullName>
    </recommendedName>
</protein>
<dbReference type="InterPro" id="IPR000536">
    <property type="entry name" value="Nucl_hrmn_rcpt_lig-bd"/>
</dbReference>
<dbReference type="InterPro" id="IPR013088">
    <property type="entry name" value="Znf_NHR/GATA"/>
</dbReference>
<reference evidence="15" key="1">
    <citation type="submission" date="2020-09" db="EMBL/GenBank/DDBJ databases">
        <authorList>
            <person name="Kikuchi T."/>
        </authorList>
    </citation>
    <scope>NUCLEOTIDE SEQUENCE</scope>
    <source>
        <strain evidence="15">SH1</strain>
    </source>
</reference>
<evidence type="ECO:0000256" key="11">
    <source>
        <dbReference type="RuleBase" id="RU004334"/>
    </source>
</evidence>
<dbReference type="FunFam" id="3.30.50.10:FF:000030">
    <property type="entry name" value="Nuclear Hormone Receptor family"/>
    <property type="match status" value="1"/>
</dbReference>
<keyword evidence="4 11" id="KW-0863">Zinc-finger</keyword>
<dbReference type="InterPro" id="IPR050274">
    <property type="entry name" value="Nuclear_hormone_rcpt_NR2"/>
</dbReference>
<keyword evidence="3 11" id="KW-0479">Metal-binding</keyword>
<evidence type="ECO:0000256" key="6">
    <source>
        <dbReference type="ARBA" id="ARBA00023015"/>
    </source>
</evidence>
<keyword evidence="5 11" id="KW-0862">Zinc</keyword>
<sequence length="593" mass="65418">MDRASPDLVSDEGEERPAGSGNLVCLVCGDTATGRHYGSVACNGCKGFFRRTIRRNYKYTCRFSGNCQIDKHNRAVCRACRYARCIRYGMKVDAVQNERDLIGKRPRTQSANGGGTASPPNGPAQANSAASPTGINCANFFNSDSNGPGSIPTTSTSTDPWESPKALLELLLRSEEKEKNLRATVIKETGKLEFTTKNEPRFSSTTSRKKATYNDILHSLHSQLLLVIEWAKTLRPFAELSTEDQTALLKNFASQHIVLCVAYRSINTCDMLQLINDTCIPRASGRTDDFYSKDCDRVMDTLVAPMRFLQMDDVEFVTMKACVLFDPVAKGLSNESVMKVLDTRRKIFSALEFYARSKNGEGSSRIGDLTFFILSPLQSLAKSISEDILVSKLSGMARIDMLMEELILEDTEPKQRTPLSLQRSLSETEDPNFNEFPAPMSANSEPQLSQQPTYDDSMVYPTSVTVGSAPTDIQLPPKNAIPAMKSEMSPIHQYEMMSTLSSYVFGGTLQSPLSPSNDVMFSSAANVVSPSDMTDSRVTSQSTLEDLSLLSSTSPQQWPQPLPMTSGRLSTQINYNNTPNVQSPSNMYMPQAF</sequence>
<dbReference type="PANTHER" id="PTHR24083">
    <property type="entry name" value="NUCLEAR HORMONE RECEPTOR"/>
    <property type="match status" value="1"/>
</dbReference>
<accession>A0A811LMU5</accession>
<dbReference type="Proteomes" id="UP000614601">
    <property type="component" value="Unassembled WGS sequence"/>
</dbReference>
<dbReference type="InterPro" id="IPR001628">
    <property type="entry name" value="Znf_hrmn_rcpt"/>
</dbReference>
<feature type="compositionally biased region" description="Polar residues" evidence="12">
    <location>
        <begin position="441"/>
        <end position="453"/>
    </location>
</feature>
<keyword evidence="10 11" id="KW-0539">Nucleus</keyword>
<dbReference type="GO" id="GO:0005634">
    <property type="term" value="C:nucleus"/>
    <property type="evidence" value="ECO:0007669"/>
    <property type="project" value="UniProtKB-SubCell"/>
</dbReference>
<dbReference type="InterPro" id="IPR001723">
    <property type="entry name" value="Nuclear_hrmn_rcpt"/>
</dbReference>
<dbReference type="PRINTS" id="PR00398">
    <property type="entry name" value="STRDHORMONER"/>
</dbReference>
<evidence type="ECO:0000256" key="7">
    <source>
        <dbReference type="ARBA" id="ARBA00023125"/>
    </source>
</evidence>
<keyword evidence="7 11" id="KW-0238">DNA-binding</keyword>
<evidence type="ECO:0000256" key="3">
    <source>
        <dbReference type="ARBA" id="ARBA00022723"/>
    </source>
</evidence>
<dbReference type="GO" id="GO:0008270">
    <property type="term" value="F:zinc ion binding"/>
    <property type="evidence" value="ECO:0007669"/>
    <property type="project" value="UniProtKB-KW"/>
</dbReference>
<dbReference type="SMART" id="SM00430">
    <property type="entry name" value="HOLI"/>
    <property type="match status" value="1"/>
</dbReference>